<dbReference type="InterPro" id="IPR013083">
    <property type="entry name" value="Znf_RING/FYVE/PHD"/>
</dbReference>
<sequence length="269" mass="29991">MLRFDFFSVVFWPLLIMQVSQCTGMESSQEATQIVEMRKIGAVHQLHDCSPSSPLFHPNPPGGSSSSPGSVSVDLSSELHGTLSNEQDSHELRITIDNQGRNDDFETSSKSTSNLMIPVLSSKSNEGNPTGESDALQNSQPDCCSICLSEWNELQTEQPSAEHSCQKNGFQEMMEKDRVCLRCQEEAEHLGNQKETLPCQHTFHQKCIQGWLNSHHTCPICRKDLTPENPDPTITPITEDDTCATRAVATFSAIFIITSLCYFIKYTLF</sequence>
<feature type="domain" description="RING-type" evidence="7">
    <location>
        <begin position="180"/>
        <end position="222"/>
    </location>
</feature>
<feature type="compositionally biased region" description="Low complexity" evidence="5">
    <location>
        <begin position="62"/>
        <end position="76"/>
    </location>
</feature>
<evidence type="ECO:0000256" key="5">
    <source>
        <dbReference type="SAM" id="MobiDB-lite"/>
    </source>
</evidence>
<dbReference type="Proteomes" id="UP000324748">
    <property type="component" value="Unassembled WGS sequence"/>
</dbReference>
<dbReference type="UniPathway" id="UPA00143"/>
<keyword evidence="1" id="KW-0479">Metal-binding</keyword>
<keyword evidence="2 4" id="KW-0863">Zinc-finger</keyword>
<dbReference type="InterPro" id="IPR001841">
    <property type="entry name" value="Znf_RING"/>
</dbReference>
<dbReference type="EMBL" id="VSWC01000144">
    <property type="protein sequence ID" value="KAA1078191.1"/>
    <property type="molecule type" value="Genomic_DNA"/>
</dbReference>
<dbReference type="Gene3D" id="3.30.40.10">
    <property type="entry name" value="Zinc/RING finger domain, C3HC4 (zinc finger)"/>
    <property type="match status" value="1"/>
</dbReference>
<keyword evidence="10" id="KW-1185">Reference proteome</keyword>
<evidence type="ECO:0000256" key="6">
    <source>
        <dbReference type="SAM" id="SignalP"/>
    </source>
</evidence>
<evidence type="ECO:0000313" key="10">
    <source>
        <dbReference type="Proteomes" id="UP000324748"/>
    </source>
</evidence>
<protein>
    <recommendedName>
        <fullName evidence="7">RING-type domain-containing protein</fullName>
    </recommendedName>
</protein>
<feature type="compositionally biased region" description="Polar residues" evidence="5">
    <location>
        <begin position="108"/>
        <end position="138"/>
    </location>
</feature>
<dbReference type="SMART" id="SM00184">
    <property type="entry name" value="RING"/>
    <property type="match status" value="1"/>
</dbReference>
<evidence type="ECO:0000256" key="4">
    <source>
        <dbReference type="PROSITE-ProRule" id="PRU00175"/>
    </source>
</evidence>
<dbReference type="Proteomes" id="UP000325313">
    <property type="component" value="Unassembled WGS sequence"/>
</dbReference>
<dbReference type="GO" id="GO:0008270">
    <property type="term" value="F:zinc ion binding"/>
    <property type="evidence" value="ECO:0007669"/>
    <property type="project" value="UniProtKB-KW"/>
</dbReference>
<evidence type="ECO:0000313" key="8">
    <source>
        <dbReference type="EMBL" id="KAA1078191.1"/>
    </source>
</evidence>
<dbReference type="GO" id="GO:0061630">
    <property type="term" value="F:ubiquitin protein ligase activity"/>
    <property type="evidence" value="ECO:0007669"/>
    <property type="project" value="TreeGrafter"/>
</dbReference>
<evidence type="ECO:0000256" key="2">
    <source>
        <dbReference type="ARBA" id="ARBA00022771"/>
    </source>
</evidence>
<evidence type="ECO:0000256" key="1">
    <source>
        <dbReference type="ARBA" id="ARBA00022723"/>
    </source>
</evidence>
<evidence type="ECO:0000256" key="3">
    <source>
        <dbReference type="ARBA" id="ARBA00022833"/>
    </source>
</evidence>
<gene>
    <name evidence="8" type="ORF">PGT21_030279</name>
    <name evidence="9" type="ORF">PGTUg99_022632</name>
</gene>
<dbReference type="Pfam" id="PF13639">
    <property type="entry name" value="zf-RING_2"/>
    <property type="match status" value="1"/>
</dbReference>
<comment type="caution">
    <text evidence="8">The sequence shown here is derived from an EMBL/GenBank/DDBJ whole genome shotgun (WGS) entry which is preliminary data.</text>
</comment>
<evidence type="ECO:0000313" key="11">
    <source>
        <dbReference type="Proteomes" id="UP000325313"/>
    </source>
</evidence>
<dbReference type="PROSITE" id="PS50089">
    <property type="entry name" value="ZF_RING_2"/>
    <property type="match status" value="1"/>
</dbReference>
<reference evidence="10 11" key="1">
    <citation type="submission" date="2019-05" db="EMBL/GenBank/DDBJ databases">
        <title>Emergence of the Ug99 lineage of the wheat stem rust pathogen through somatic hybridization.</title>
        <authorList>
            <person name="Li F."/>
            <person name="Upadhyaya N.M."/>
            <person name="Sperschneider J."/>
            <person name="Matny O."/>
            <person name="Nguyen-Phuc H."/>
            <person name="Mago R."/>
            <person name="Raley C."/>
            <person name="Miller M.E."/>
            <person name="Silverstein K.A.T."/>
            <person name="Henningsen E."/>
            <person name="Hirsch C.D."/>
            <person name="Visser B."/>
            <person name="Pretorius Z.A."/>
            <person name="Steffenson B.J."/>
            <person name="Schwessinger B."/>
            <person name="Dodds P.N."/>
            <person name="Figueroa M."/>
        </authorList>
    </citation>
    <scope>NUCLEOTIDE SEQUENCE [LARGE SCALE GENOMIC DNA]</scope>
    <source>
        <strain evidence="8">21-0</strain>
        <strain evidence="9 11">Ug99</strain>
    </source>
</reference>
<feature type="region of interest" description="Disordered" evidence="5">
    <location>
        <begin position="50"/>
        <end position="138"/>
    </location>
</feature>
<dbReference type="PANTHER" id="PTHR15710">
    <property type="entry name" value="E3 UBIQUITIN-PROTEIN LIGASE PRAJA"/>
    <property type="match status" value="1"/>
</dbReference>
<feature type="compositionally biased region" description="Basic and acidic residues" evidence="5">
    <location>
        <begin position="87"/>
        <end position="104"/>
    </location>
</feature>
<name>A0A5B0MN03_PUCGR</name>
<dbReference type="PANTHER" id="PTHR15710:SF217">
    <property type="entry name" value="E3 UBIQUITIN-PROTEIN LIGASE RDUF2"/>
    <property type="match status" value="1"/>
</dbReference>
<dbReference type="SUPFAM" id="SSF57850">
    <property type="entry name" value="RING/U-box"/>
    <property type="match status" value="1"/>
</dbReference>
<dbReference type="GO" id="GO:0016567">
    <property type="term" value="P:protein ubiquitination"/>
    <property type="evidence" value="ECO:0007669"/>
    <property type="project" value="UniProtKB-UniPathway"/>
</dbReference>
<proteinExistence type="predicted"/>
<organism evidence="8 10">
    <name type="scientific">Puccinia graminis f. sp. tritici</name>
    <dbReference type="NCBI Taxonomy" id="56615"/>
    <lineage>
        <taxon>Eukaryota</taxon>
        <taxon>Fungi</taxon>
        <taxon>Dikarya</taxon>
        <taxon>Basidiomycota</taxon>
        <taxon>Pucciniomycotina</taxon>
        <taxon>Pucciniomycetes</taxon>
        <taxon>Pucciniales</taxon>
        <taxon>Pucciniaceae</taxon>
        <taxon>Puccinia</taxon>
    </lineage>
</organism>
<accession>A0A5B0MN03</accession>
<evidence type="ECO:0000259" key="7">
    <source>
        <dbReference type="PROSITE" id="PS50089"/>
    </source>
</evidence>
<keyword evidence="6" id="KW-0732">Signal</keyword>
<feature type="signal peptide" evidence="6">
    <location>
        <begin position="1"/>
        <end position="22"/>
    </location>
</feature>
<feature type="chain" id="PRO_5033473743" description="RING-type domain-containing protein" evidence="6">
    <location>
        <begin position="23"/>
        <end position="269"/>
    </location>
</feature>
<dbReference type="OrthoDB" id="2516911at2759"/>
<dbReference type="AlphaFoldDB" id="A0A5B0MN03"/>
<dbReference type="GO" id="GO:0005737">
    <property type="term" value="C:cytoplasm"/>
    <property type="evidence" value="ECO:0007669"/>
    <property type="project" value="TreeGrafter"/>
</dbReference>
<dbReference type="EMBL" id="VDEP01000274">
    <property type="protein sequence ID" value="KAA1113955.1"/>
    <property type="molecule type" value="Genomic_DNA"/>
</dbReference>
<evidence type="ECO:0000313" key="9">
    <source>
        <dbReference type="EMBL" id="KAA1113955.1"/>
    </source>
</evidence>
<keyword evidence="3" id="KW-0862">Zinc</keyword>